<keyword evidence="2" id="KW-1185">Reference proteome</keyword>
<comment type="caution">
    <text evidence="1">The sequence shown here is derived from an EMBL/GenBank/DDBJ whole genome shotgun (WGS) entry which is preliminary data.</text>
</comment>
<sequence>MPGDQVRERVPVTRLGAAYRLGLVRRWLRSWWLVSSLHRGSPIGSRRCATIAAMASWRDMTSERAQADLDGLLSAVLPFAEQQLTAHGELWPFGAAVSADGETLLVAVDDDLGESPQSETILTGLYEVARARADDQRAVAFVADVLARGTYAVRVELEHQEGVALVVLLPYKRSIFKKTVALKQMSVSAAEPKVWSADSPLP</sequence>
<evidence type="ECO:0000313" key="1">
    <source>
        <dbReference type="EMBL" id="RHW27966.1"/>
    </source>
</evidence>
<evidence type="ECO:0000313" key="2">
    <source>
        <dbReference type="Proteomes" id="UP000283644"/>
    </source>
</evidence>
<accession>A0A417Y5Z1</accession>
<gene>
    <name evidence="1" type="ORF">D0Z08_06710</name>
</gene>
<dbReference type="Proteomes" id="UP000283644">
    <property type="component" value="Unassembled WGS sequence"/>
</dbReference>
<reference evidence="1 2" key="1">
    <citation type="submission" date="2018-09" db="EMBL/GenBank/DDBJ databases">
        <title>Genome sequencing of Nocardioides immobilis CCTCC AB 2017083 for comparison to Nocardioides silvaticus.</title>
        <authorList>
            <person name="Li C."/>
            <person name="Wang G."/>
        </authorList>
    </citation>
    <scope>NUCLEOTIDE SEQUENCE [LARGE SCALE GENOMIC DNA]</scope>
    <source>
        <strain evidence="1 2">CCTCC AB 2017083</strain>
    </source>
</reference>
<protein>
    <submittedName>
        <fullName evidence="1">Uncharacterized protein</fullName>
    </submittedName>
</protein>
<proteinExistence type="predicted"/>
<name>A0A417Y5Z1_9ACTN</name>
<organism evidence="1 2">
    <name type="scientific">Nocardioides immobilis</name>
    <dbReference type="NCBI Taxonomy" id="2049295"/>
    <lineage>
        <taxon>Bacteria</taxon>
        <taxon>Bacillati</taxon>
        <taxon>Actinomycetota</taxon>
        <taxon>Actinomycetes</taxon>
        <taxon>Propionibacteriales</taxon>
        <taxon>Nocardioidaceae</taxon>
        <taxon>Nocardioides</taxon>
    </lineage>
</organism>
<dbReference type="AlphaFoldDB" id="A0A417Y5Z1"/>
<dbReference type="EMBL" id="QXGH01000011">
    <property type="protein sequence ID" value="RHW27966.1"/>
    <property type="molecule type" value="Genomic_DNA"/>
</dbReference>